<evidence type="ECO:0000313" key="2">
    <source>
        <dbReference type="Proteomes" id="UP001497700"/>
    </source>
</evidence>
<dbReference type="Proteomes" id="UP001497700">
    <property type="component" value="Unassembled WGS sequence"/>
</dbReference>
<reference evidence="1 2" key="1">
    <citation type="journal article" date="2022" name="New Phytol.">
        <title>Ecological generalism drives hyperdiversity of secondary metabolite gene clusters in xylarialean endophytes.</title>
        <authorList>
            <person name="Franco M.E.E."/>
            <person name="Wisecaver J.H."/>
            <person name="Arnold A.E."/>
            <person name="Ju Y.M."/>
            <person name="Slot J.C."/>
            <person name="Ahrendt S."/>
            <person name="Moore L.P."/>
            <person name="Eastman K.E."/>
            <person name="Scott K."/>
            <person name="Konkel Z."/>
            <person name="Mondo S.J."/>
            <person name="Kuo A."/>
            <person name="Hayes R.D."/>
            <person name="Haridas S."/>
            <person name="Andreopoulos B."/>
            <person name="Riley R."/>
            <person name="LaButti K."/>
            <person name="Pangilinan J."/>
            <person name="Lipzen A."/>
            <person name="Amirebrahimi M."/>
            <person name="Yan J."/>
            <person name="Adam C."/>
            <person name="Keymanesh K."/>
            <person name="Ng V."/>
            <person name="Louie K."/>
            <person name="Northen T."/>
            <person name="Drula E."/>
            <person name="Henrissat B."/>
            <person name="Hsieh H.M."/>
            <person name="Youens-Clark K."/>
            <person name="Lutzoni F."/>
            <person name="Miadlikowska J."/>
            <person name="Eastwood D.C."/>
            <person name="Hamelin R.C."/>
            <person name="Grigoriev I.V."/>
            <person name="U'Ren J.M."/>
        </authorList>
    </citation>
    <scope>NUCLEOTIDE SEQUENCE [LARGE SCALE GENOMIC DNA]</scope>
    <source>
        <strain evidence="1 2">CBS 119005</strain>
    </source>
</reference>
<organism evidence="1 2">
    <name type="scientific">Hypoxylon rubiginosum</name>
    <dbReference type="NCBI Taxonomy" id="110542"/>
    <lineage>
        <taxon>Eukaryota</taxon>
        <taxon>Fungi</taxon>
        <taxon>Dikarya</taxon>
        <taxon>Ascomycota</taxon>
        <taxon>Pezizomycotina</taxon>
        <taxon>Sordariomycetes</taxon>
        <taxon>Xylariomycetidae</taxon>
        <taxon>Xylariales</taxon>
        <taxon>Hypoxylaceae</taxon>
        <taxon>Hypoxylon</taxon>
    </lineage>
</organism>
<sequence>MASLFGLARRNWLIFNPPEVTKSTAPLRFGILGAADIGPQAIIIPAKSHPDVVVQTVAARDPQKAKAYAQKHGIPKVADTYEDILNSPDIDCVYIPLPNGLHFEWALRALKAGKHVLLEKPSVNNATEAEALFRSPLLDGPSAPVLLEAAHYLFHPAWTAFMSYVTPAAVSSAKAVIWVPRWKFAADDIRYRFDLGGGALMDLGAYTASSLTRVFGAVAEECEECTTQSGTYDERCDRLYKARYRFPGGVYGEMEGDLKAPLDHLSPDIHVTHRPIVVSSAEAGIDVPEGQEVLRTRKIKFTTFVQPAFFHSIQVDDEFVLRKVGDTSGHIKRWKDSKTIKAYSFHDASIDQPGEAHWPTYRYQLEQFVNKVRGREVRQWVDGTDSINTMKMIDMAYTAAKLPLRPTSTYMYT</sequence>
<accession>A0ACB9ZFX5</accession>
<protein>
    <submittedName>
        <fullName evidence="1">Oxidoreductase domain-containing protein</fullName>
    </submittedName>
</protein>
<dbReference type="EMBL" id="MU393423">
    <property type="protein sequence ID" value="KAI4870561.1"/>
    <property type="molecule type" value="Genomic_DNA"/>
</dbReference>
<evidence type="ECO:0000313" key="1">
    <source>
        <dbReference type="EMBL" id="KAI4870561.1"/>
    </source>
</evidence>
<comment type="caution">
    <text evidence="1">The sequence shown here is derived from an EMBL/GenBank/DDBJ whole genome shotgun (WGS) entry which is preliminary data.</text>
</comment>
<keyword evidence="2" id="KW-1185">Reference proteome</keyword>
<name>A0ACB9ZFX5_9PEZI</name>
<gene>
    <name evidence="1" type="ORF">F4820DRAFT_217668</name>
</gene>
<proteinExistence type="predicted"/>